<feature type="site" description="Transition state stabilizer" evidence="11">
    <location>
        <position position="240"/>
    </location>
</feature>
<evidence type="ECO:0000256" key="9">
    <source>
        <dbReference type="PIRSR" id="PIRSR604808-1"/>
    </source>
</evidence>
<feature type="binding site" evidence="10">
    <location>
        <position position="32"/>
    </location>
    <ligand>
        <name>Mg(2+)</name>
        <dbReference type="ChEBI" id="CHEBI:18420"/>
        <label>1</label>
    </ligand>
</feature>
<feature type="active site" evidence="9">
    <location>
        <position position="197"/>
    </location>
</feature>
<dbReference type="AlphaFoldDB" id="G3BDJ5"/>
<dbReference type="eggNOG" id="KOG1294">
    <property type="taxonomic scope" value="Eukaryota"/>
</dbReference>
<accession>G3BDJ5</accession>
<evidence type="ECO:0000256" key="4">
    <source>
        <dbReference type="ARBA" id="ARBA00022771"/>
    </source>
</evidence>
<feature type="binding site" evidence="10">
    <location>
        <position position="68"/>
    </location>
    <ligand>
        <name>Mg(2+)</name>
        <dbReference type="ChEBI" id="CHEBI:18420"/>
        <label>1</label>
    </ligand>
</feature>
<name>G3BDJ5_CANTC</name>
<evidence type="ECO:0000256" key="11">
    <source>
        <dbReference type="PIRSR" id="PIRSR604808-3"/>
    </source>
</evidence>
<evidence type="ECO:0000256" key="6">
    <source>
        <dbReference type="ARBA" id="ARBA00022833"/>
    </source>
</evidence>
<dbReference type="GO" id="GO:0008270">
    <property type="term" value="F:zinc ion binding"/>
    <property type="evidence" value="ECO:0007669"/>
    <property type="project" value="UniProtKB-KW"/>
</dbReference>
<gene>
    <name evidence="15" type="ORF">CANTEDRAFT_127448</name>
</gene>
<dbReference type="PROSITE" id="PS51999">
    <property type="entry name" value="ZF_GRF"/>
    <property type="match status" value="1"/>
</dbReference>
<evidence type="ECO:0000256" key="10">
    <source>
        <dbReference type="PIRSR" id="PIRSR604808-2"/>
    </source>
</evidence>
<comment type="cofactor">
    <cofactor evidence="10">
        <name>Mg(2+)</name>
        <dbReference type="ChEBI" id="CHEBI:18420"/>
    </cofactor>
    <cofactor evidence="10">
        <name>Mn(2+)</name>
        <dbReference type="ChEBI" id="CHEBI:29035"/>
    </cofactor>
    <text evidence="10">Probably binds two magnesium or manganese ions per subunit.</text>
</comment>
<dbReference type="EMBL" id="GL996528">
    <property type="protein sequence ID" value="EGV60313.1"/>
    <property type="molecule type" value="Genomic_DNA"/>
</dbReference>
<evidence type="ECO:0000256" key="8">
    <source>
        <dbReference type="ARBA" id="ARBA00023242"/>
    </source>
</evidence>
<feature type="domain" description="GRF-type" evidence="14">
    <location>
        <begin position="508"/>
        <end position="555"/>
    </location>
</feature>
<dbReference type="Pfam" id="PF06839">
    <property type="entry name" value="Zn_ribbon_GRF"/>
    <property type="match status" value="1"/>
</dbReference>
<dbReference type="GO" id="GO:0006284">
    <property type="term" value="P:base-excision repair"/>
    <property type="evidence" value="ECO:0007669"/>
    <property type="project" value="TreeGrafter"/>
</dbReference>
<keyword evidence="8" id="KW-0539">Nucleus</keyword>
<evidence type="ECO:0000256" key="1">
    <source>
        <dbReference type="ARBA" id="ARBA00007092"/>
    </source>
</evidence>
<feature type="compositionally biased region" description="Basic and acidic residues" evidence="13">
    <location>
        <begin position="427"/>
        <end position="438"/>
    </location>
</feature>
<dbReference type="PROSITE" id="PS51435">
    <property type="entry name" value="AP_NUCLEASE_F1_4"/>
    <property type="match status" value="1"/>
</dbReference>
<feature type="site" description="Important for catalytic activity" evidence="11">
    <location>
        <position position="345"/>
    </location>
</feature>
<keyword evidence="4 12" id="KW-0863">Zinc-finger</keyword>
<dbReference type="Pfam" id="PF03372">
    <property type="entry name" value="Exo_endo_phos"/>
    <property type="match status" value="1"/>
</dbReference>
<dbReference type="GO" id="GO:0005634">
    <property type="term" value="C:nucleus"/>
    <property type="evidence" value="ECO:0007669"/>
    <property type="project" value="TreeGrafter"/>
</dbReference>
<evidence type="ECO:0000313" key="16">
    <source>
        <dbReference type="Proteomes" id="UP000000707"/>
    </source>
</evidence>
<dbReference type="InterPro" id="IPR036691">
    <property type="entry name" value="Endo/exonu/phosph_ase_sf"/>
</dbReference>
<dbReference type="STRING" id="590646.G3BDJ5"/>
<dbReference type="GO" id="GO:0008311">
    <property type="term" value="F:double-stranded DNA 3'-5' DNA exonuclease activity"/>
    <property type="evidence" value="ECO:0007669"/>
    <property type="project" value="TreeGrafter"/>
</dbReference>
<organism evidence="16">
    <name type="scientific">Candida tenuis (strain ATCC 10573 / BCRC 21748 / CBS 615 / JCM 9827 / NBRC 10315 / NRRL Y-1498 / VKM Y-70)</name>
    <name type="common">Yeast</name>
    <name type="synonym">Yamadazyma tenuis</name>
    <dbReference type="NCBI Taxonomy" id="590646"/>
    <lineage>
        <taxon>Eukaryota</taxon>
        <taxon>Fungi</taxon>
        <taxon>Dikarya</taxon>
        <taxon>Ascomycota</taxon>
        <taxon>Saccharomycotina</taxon>
        <taxon>Pichiomycetes</taxon>
        <taxon>Debaryomycetaceae</taxon>
        <taxon>Yamadazyma</taxon>
    </lineage>
</organism>
<feature type="active site" description="Proton acceptor" evidence="9">
    <location>
        <position position="371"/>
    </location>
</feature>
<feature type="region of interest" description="Disordered" evidence="13">
    <location>
        <begin position="427"/>
        <end position="450"/>
    </location>
</feature>
<comment type="similarity">
    <text evidence="1">Belongs to the DNA repair enzymes AP/ExoA family.</text>
</comment>
<dbReference type="OrthoDB" id="391817at2759"/>
<feature type="binding site" evidence="10">
    <location>
        <position position="370"/>
    </location>
    <ligand>
        <name>Mg(2+)</name>
        <dbReference type="ChEBI" id="CHEBI:18420"/>
        <label>1</label>
    </ligand>
</feature>
<feature type="binding site" evidence="10">
    <location>
        <position position="240"/>
    </location>
    <ligand>
        <name>Mg(2+)</name>
        <dbReference type="ChEBI" id="CHEBI:18420"/>
        <label>1</label>
    </ligand>
</feature>
<keyword evidence="5" id="KW-0378">Hydrolase</keyword>
<evidence type="ECO:0000256" key="5">
    <source>
        <dbReference type="ARBA" id="ARBA00022801"/>
    </source>
</evidence>
<keyword evidence="3 10" id="KW-0479">Metal-binding</keyword>
<dbReference type="InterPro" id="IPR004808">
    <property type="entry name" value="AP_endonuc_1"/>
</dbReference>
<dbReference type="PANTHER" id="PTHR22748:SF4">
    <property type="entry name" value="DNA-(APURINIC OR APYRIMIDINIC SITE) ENDONUCLEASE 2"/>
    <property type="match status" value="1"/>
</dbReference>
<dbReference type="HOGENOM" id="CLU_010374_0_0_1"/>
<evidence type="ECO:0000313" key="15">
    <source>
        <dbReference type="EMBL" id="EGV60313.1"/>
    </source>
</evidence>
<feature type="binding site" evidence="10">
    <location>
        <position position="371"/>
    </location>
    <ligand>
        <name>Mg(2+)</name>
        <dbReference type="ChEBI" id="CHEBI:18420"/>
        <label>1</label>
    </ligand>
</feature>
<dbReference type="InterPro" id="IPR005135">
    <property type="entry name" value="Endo/exonuclease/phosphatase"/>
</dbReference>
<keyword evidence="6" id="KW-0862">Zinc</keyword>
<evidence type="ECO:0000256" key="3">
    <source>
        <dbReference type="ARBA" id="ARBA00022723"/>
    </source>
</evidence>
<dbReference type="Gene3D" id="3.60.10.10">
    <property type="entry name" value="Endonuclease/exonuclease/phosphatase"/>
    <property type="match status" value="1"/>
</dbReference>
<feature type="binding site" evidence="10">
    <location>
        <position position="238"/>
    </location>
    <ligand>
        <name>Mg(2+)</name>
        <dbReference type="ChEBI" id="CHEBI:18420"/>
        <label>1</label>
    </ligand>
</feature>
<proteinExistence type="inferred from homology"/>
<reference evidence="15 16" key="1">
    <citation type="journal article" date="2011" name="Proc. Natl. Acad. Sci. U.S.A.">
        <title>Comparative genomics of xylose-fermenting fungi for enhanced biofuel production.</title>
        <authorList>
            <person name="Wohlbach D.J."/>
            <person name="Kuo A."/>
            <person name="Sato T.K."/>
            <person name="Potts K.M."/>
            <person name="Salamov A.A."/>
            <person name="LaButti K.M."/>
            <person name="Sun H."/>
            <person name="Clum A."/>
            <person name="Pangilinan J.L."/>
            <person name="Lindquist E.A."/>
            <person name="Lucas S."/>
            <person name="Lapidus A."/>
            <person name="Jin M."/>
            <person name="Gunawan C."/>
            <person name="Balan V."/>
            <person name="Dale B.E."/>
            <person name="Jeffries T.W."/>
            <person name="Zinkel R."/>
            <person name="Barry K.W."/>
            <person name="Grigoriev I.V."/>
            <person name="Gasch A.P."/>
        </authorList>
    </citation>
    <scope>NUCLEOTIDE SEQUENCE [LARGE SCALE GENOMIC DNA]</scope>
    <source>
        <strain evidence="16">ATCC 10573 / BCRC 21748 / CBS 615 / JCM 9827 / NBRC 10315 / NRRL Y-1498 / VKM Y-70</strain>
    </source>
</reference>
<dbReference type="SUPFAM" id="SSF56219">
    <property type="entry name" value="DNase I-like"/>
    <property type="match status" value="1"/>
</dbReference>
<evidence type="ECO:0000256" key="13">
    <source>
        <dbReference type="SAM" id="MobiDB-lite"/>
    </source>
</evidence>
<evidence type="ECO:0000256" key="7">
    <source>
        <dbReference type="ARBA" id="ARBA00022842"/>
    </source>
</evidence>
<protein>
    <recommendedName>
        <fullName evidence="2">DNA-(apurinic or apyrimidinic site) endonuclease 2</fullName>
    </recommendedName>
</protein>
<dbReference type="GO" id="GO:0008081">
    <property type="term" value="F:phosphoric diester hydrolase activity"/>
    <property type="evidence" value="ECO:0007669"/>
    <property type="project" value="TreeGrafter"/>
</dbReference>
<keyword evidence="7 10" id="KW-0460">Magnesium</keyword>
<keyword evidence="16" id="KW-1185">Reference proteome</keyword>
<sequence length="556" mass="63987">MMSSGTSHTKEIYPLDRLDDKQEESIRFVSFNINGVKTLGNYFPWNKLNNNFDKIFQSLKGDIISLQELKLSSGNLSSTNLCNLRKYKSFISLPKLKKGYSGVGLFVRIPEESEDDKVKYNLNVVKAEEGITGYLRINNDTGHHTKFLDLDDNEAIGGYVTNENYEEFDEELALQIDREGRAVVVELASGLVIFSLYCPANSMQTEEGERLKNKFMELLIKRCQNLIKLGKQIMVLGDINISLDLIDQADGINERLNKKLIKYSNDGEAFEKTNHKECVKFKRERFSRMHLSKFVFSPLNVPEITGSERFLYDTTRVFRGRTMEIYTCWNTLNGSRQTNFGSRIDLILTTEAWKNRISKSSHWPFLMGSDHCPIFTDFLLDDNVNLKKMRQAKLSFEAKAFYKIIKHHDISSMFKAVNKRKAHEIEDTKENEVGDSKATKITYQSRKTERKPEQRSIQTYFGTARANQELNEKNIIDSSSNVNAILQMSSQRRATLNLATVFGDPPKCHHDQTCQLKTSLTNPKTKGRKFWCCPRNAVGIQEEGRCTYFKWLNSSK</sequence>
<feature type="active site" description="Proton donor/acceptor" evidence="9">
    <location>
        <position position="238"/>
    </location>
</feature>
<evidence type="ECO:0000256" key="2">
    <source>
        <dbReference type="ARBA" id="ARBA00013541"/>
    </source>
</evidence>
<keyword evidence="10" id="KW-0464">Manganese</keyword>
<dbReference type="Proteomes" id="UP000000707">
    <property type="component" value="Unassembled WGS sequence"/>
</dbReference>
<dbReference type="GO" id="GO:0003906">
    <property type="term" value="F:DNA-(apurinic or apyrimidinic site) endonuclease activity"/>
    <property type="evidence" value="ECO:0007669"/>
    <property type="project" value="TreeGrafter"/>
</dbReference>
<feature type="site" description="Interaction with DNA substrate" evidence="11">
    <location>
        <position position="371"/>
    </location>
</feature>
<dbReference type="InterPro" id="IPR010666">
    <property type="entry name" value="Znf_GRF"/>
</dbReference>
<dbReference type="PANTHER" id="PTHR22748">
    <property type="entry name" value="AP ENDONUCLEASE"/>
    <property type="match status" value="1"/>
</dbReference>
<evidence type="ECO:0000256" key="12">
    <source>
        <dbReference type="PROSITE-ProRule" id="PRU01343"/>
    </source>
</evidence>
<evidence type="ECO:0000259" key="14">
    <source>
        <dbReference type="PROSITE" id="PS51999"/>
    </source>
</evidence>